<proteinExistence type="predicted"/>
<protein>
    <submittedName>
        <fullName evidence="1">Uncharacterized protein</fullName>
    </submittedName>
</protein>
<name>A0A6M3ID44_9ZZZZ</name>
<dbReference type="EMBL" id="MT141153">
    <property type="protein sequence ID" value="QJA55359.1"/>
    <property type="molecule type" value="Genomic_DNA"/>
</dbReference>
<evidence type="ECO:0000313" key="1">
    <source>
        <dbReference type="EMBL" id="QJA55359.1"/>
    </source>
</evidence>
<reference evidence="1" key="1">
    <citation type="submission" date="2020-03" db="EMBL/GenBank/DDBJ databases">
        <title>The deep terrestrial virosphere.</title>
        <authorList>
            <person name="Holmfeldt K."/>
            <person name="Nilsson E."/>
            <person name="Simone D."/>
            <person name="Lopez-Fernandez M."/>
            <person name="Wu X."/>
            <person name="de Brujin I."/>
            <person name="Lundin D."/>
            <person name="Andersson A."/>
            <person name="Bertilsson S."/>
            <person name="Dopson M."/>
        </authorList>
    </citation>
    <scope>NUCLEOTIDE SEQUENCE</scope>
    <source>
        <strain evidence="1">MM415B02061</strain>
    </source>
</reference>
<accession>A0A6M3ID44</accession>
<gene>
    <name evidence="1" type="ORF">MM415B02061_0017</name>
</gene>
<dbReference type="AlphaFoldDB" id="A0A6M3ID44"/>
<organism evidence="1">
    <name type="scientific">viral metagenome</name>
    <dbReference type="NCBI Taxonomy" id="1070528"/>
    <lineage>
        <taxon>unclassified sequences</taxon>
        <taxon>metagenomes</taxon>
        <taxon>organismal metagenomes</taxon>
    </lineage>
</organism>
<sequence length="126" mass="14839">MRTVQNDRKIKLIEKRLKRIEEMIDLLPTVTSFDLKQLELIDKKILNVLHVKGTDGATTTEIADNLGYEDPEGSGRVTVYRRLKRIERVTSRAKGLPFVITESRRWFLNFDDYDFRIKDDVLEKIE</sequence>